<dbReference type="InterPro" id="IPR024079">
    <property type="entry name" value="MetalloPept_cat_dom_sf"/>
</dbReference>
<keyword evidence="8" id="KW-0482">Metalloprotease</keyword>
<protein>
    <submittedName>
        <fullName evidence="8">Matrixin family metalloprotease</fullName>
    </submittedName>
</protein>
<evidence type="ECO:0000256" key="2">
    <source>
        <dbReference type="ARBA" id="ARBA00022723"/>
    </source>
</evidence>
<dbReference type="InterPro" id="IPR006026">
    <property type="entry name" value="Peptidase_Metallo"/>
</dbReference>
<evidence type="ECO:0000313" key="8">
    <source>
        <dbReference type="EMBL" id="RZF49601.1"/>
    </source>
</evidence>
<dbReference type="Pfam" id="PF00413">
    <property type="entry name" value="Peptidase_M10"/>
    <property type="match status" value="1"/>
</dbReference>
<keyword evidence="9" id="KW-1185">Reference proteome</keyword>
<dbReference type="PRINTS" id="PR00138">
    <property type="entry name" value="MATRIXIN"/>
</dbReference>
<evidence type="ECO:0000256" key="6">
    <source>
        <dbReference type="SAM" id="SignalP"/>
    </source>
</evidence>
<dbReference type="EMBL" id="SGIM01000017">
    <property type="protein sequence ID" value="RZF49601.1"/>
    <property type="molecule type" value="Genomic_DNA"/>
</dbReference>
<evidence type="ECO:0000256" key="4">
    <source>
        <dbReference type="ARBA" id="ARBA00022833"/>
    </source>
</evidence>
<keyword evidence="5" id="KW-0175">Coiled coil</keyword>
<proteinExistence type="predicted"/>
<feature type="chain" id="PRO_5020408671" evidence="6">
    <location>
        <begin position="25"/>
        <end position="304"/>
    </location>
</feature>
<name>A0A4Q6X7T2_9GAMM</name>
<organism evidence="8 9">
    <name type="scientific">Acinetobacter halotolerans</name>
    <dbReference type="NCBI Taxonomy" id="1752076"/>
    <lineage>
        <taxon>Bacteria</taxon>
        <taxon>Pseudomonadati</taxon>
        <taxon>Pseudomonadota</taxon>
        <taxon>Gammaproteobacteria</taxon>
        <taxon>Moraxellales</taxon>
        <taxon>Moraxellaceae</taxon>
        <taxon>Acinetobacter</taxon>
    </lineage>
</organism>
<dbReference type="GO" id="GO:0031012">
    <property type="term" value="C:extracellular matrix"/>
    <property type="evidence" value="ECO:0007669"/>
    <property type="project" value="InterPro"/>
</dbReference>
<dbReference type="RefSeq" id="WP_130163077.1">
    <property type="nucleotide sequence ID" value="NZ_SGIM01000017.1"/>
</dbReference>
<evidence type="ECO:0000256" key="1">
    <source>
        <dbReference type="ARBA" id="ARBA00022670"/>
    </source>
</evidence>
<dbReference type="GO" id="GO:0006508">
    <property type="term" value="P:proteolysis"/>
    <property type="evidence" value="ECO:0007669"/>
    <property type="project" value="UniProtKB-KW"/>
</dbReference>
<dbReference type="SUPFAM" id="SSF55486">
    <property type="entry name" value="Metalloproteases ('zincins'), catalytic domain"/>
    <property type="match status" value="2"/>
</dbReference>
<keyword evidence="1 8" id="KW-0645">Protease</keyword>
<dbReference type="AlphaFoldDB" id="A0A4Q6X7T2"/>
<dbReference type="Proteomes" id="UP000292110">
    <property type="component" value="Unassembled WGS sequence"/>
</dbReference>
<evidence type="ECO:0000259" key="7">
    <source>
        <dbReference type="SMART" id="SM00235"/>
    </source>
</evidence>
<keyword evidence="3" id="KW-0378">Hydrolase</keyword>
<sequence length="304" mass="35455">MRDQRLMIIMATCIYMSVSPVSYAQNNSHNASSHIHQSVETPLYYRIAEIDPRFNLTTQQVLELTQQAANIWTQETGKQHFIYDPHAKFSIHLVYDERQQQSSHRIQGLNQITQQQKQWENQNQQLQQAKDEIEKTTLLLANKQTQLTAQFQQYNADVQQFNQQRSSSKSLANQLTQRQKVLQQQAVTLQHDMQLHNQKTQQLNQEIKTLNQKNQQLVAAANQFNQVFQPRLFHKGHFNGKQIVIYEFTTSDDLRLTLAHEFGHALGLAHTDDPKSLMYPVIQQQNLQRFALTDSDRNLVKAIH</sequence>
<accession>A0A4Q6X7T2</accession>
<feature type="signal peptide" evidence="6">
    <location>
        <begin position="1"/>
        <end position="24"/>
    </location>
</feature>
<dbReference type="GO" id="GO:0004222">
    <property type="term" value="F:metalloendopeptidase activity"/>
    <property type="evidence" value="ECO:0007669"/>
    <property type="project" value="InterPro"/>
</dbReference>
<dbReference type="InterPro" id="IPR021190">
    <property type="entry name" value="Pept_M10A"/>
</dbReference>
<dbReference type="Gene3D" id="3.40.390.10">
    <property type="entry name" value="Collagenase (Catalytic Domain)"/>
    <property type="match status" value="1"/>
</dbReference>
<gene>
    <name evidence="8" type="ORF">EXE30_14870</name>
</gene>
<dbReference type="SMART" id="SM00235">
    <property type="entry name" value="ZnMc"/>
    <property type="match status" value="1"/>
</dbReference>
<feature type="coiled-coil region" evidence="5">
    <location>
        <begin position="109"/>
        <end position="146"/>
    </location>
</feature>
<reference evidence="8 9" key="1">
    <citation type="submission" date="2019-02" db="EMBL/GenBank/DDBJ databases">
        <title>The draft genome of Acinetobacter halotolerans strain JCM 31009.</title>
        <authorList>
            <person name="Qin J."/>
            <person name="Feng Y."/>
            <person name="Nemec A."/>
            <person name="Zong Z."/>
        </authorList>
    </citation>
    <scope>NUCLEOTIDE SEQUENCE [LARGE SCALE GENOMIC DNA]</scope>
    <source>
        <strain evidence="8 9">JCM 31009</strain>
    </source>
</reference>
<evidence type="ECO:0000256" key="3">
    <source>
        <dbReference type="ARBA" id="ARBA00022801"/>
    </source>
</evidence>
<dbReference type="InterPro" id="IPR001818">
    <property type="entry name" value="Pept_M10_metallopeptidase"/>
</dbReference>
<keyword evidence="4" id="KW-0862">Zinc</keyword>
<dbReference type="GO" id="GO:0008270">
    <property type="term" value="F:zinc ion binding"/>
    <property type="evidence" value="ECO:0007669"/>
    <property type="project" value="InterPro"/>
</dbReference>
<keyword evidence="2" id="KW-0479">Metal-binding</keyword>
<keyword evidence="6" id="KW-0732">Signal</keyword>
<feature type="domain" description="Peptidase metallopeptidase" evidence="7">
    <location>
        <begin position="192"/>
        <end position="302"/>
    </location>
</feature>
<comment type="caution">
    <text evidence="8">The sequence shown here is derived from an EMBL/GenBank/DDBJ whole genome shotgun (WGS) entry which is preliminary data.</text>
</comment>
<evidence type="ECO:0000256" key="5">
    <source>
        <dbReference type="SAM" id="Coils"/>
    </source>
</evidence>
<feature type="coiled-coil region" evidence="5">
    <location>
        <begin position="172"/>
        <end position="227"/>
    </location>
</feature>
<evidence type="ECO:0000313" key="9">
    <source>
        <dbReference type="Proteomes" id="UP000292110"/>
    </source>
</evidence>